<protein>
    <submittedName>
        <fullName evidence="1">Uncharacterized protein</fullName>
    </submittedName>
</protein>
<sequence length="161" mass="17682">MSVRQVELVPTATESSLYTTTSSSTQWGPGALSGKAIRAMGKAVIRGVEYLAIKRRLAAIKAASPFSLEVKDDQHALFQGMSDDLLELARTGLYPETFRDLAVRLIIAQIAQGQTSYLLCSLSKWDVDSEVVATFLSEIIGVIFFCHRGFANEDFVKAYRA</sequence>
<evidence type="ECO:0000313" key="2">
    <source>
        <dbReference type="Proteomes" id="UP001362999"/>
    </source>
</evidence>
<comment type="caution">
    <text evidence="1">The sequence shown here is derived from an EMBL/GenBank/DDBJ whole genome shotgun (WGS) entry which is preliminary data.</text>
</comment>
<evidence type="ECO:0000313" key="1">
    <source>
        <dbReference type="EMBL" id="KAK7007948.1"/>
    </source>
</evidence>
<gene>
    <name evidence="1" type="ORF">R3P38DRAFT_3593012</name>
</gene>
<accession>A0AAW0AFQ7</accession>
<dbReference type="Proteomes" id="UP001362999">
    <property type="component" value="Unassembled WGS sequence"/>
</dbReference>
<organism evidence="1 2">
    <name type="scientific">Favolaschia claudopus</name>
    <dbReference type="NCBI Taxonomy" id="2862362"/>
    <lineage>
        <taxon>Eukaryota</taxon>
        <taxon>Fungi</taxon>
        <taxon>Dikarya</taxon>
        <taxon>Basidiomycota</taxon>
        <taxon>Agaricomycotina</taxon>
        <taxon>Agaricomycetes</taxon>
        <taxon>Agaricomycetidae</taxon>
        <taxon>Agaricales</taxon>
        <taxon>Marasmiineae</taxon>
        <taxon>Mycenaceae</taxon>
        <taxon>Favolaschia</taxon>
    </lineage>
</organism>
<dbReference type="AlphaFoldDB" id="A0AAW0AFQ7"/>
<proteinExistence type="predicted"/>
<name>A0AAW0AFQ7_9AGAR</name>
<feature type="non-terminal residue" evidence="1">
    <location>
        <position position="161"/>
    </location>
</feature>
<keyword evidence="2" id="KW-1185">Reference proteome</keyword>
<reference evidence="1 2" key="1">
    <citation type="journal article" date="2024" name="J Genomics">
        <title>Draft genome sequencing and assembly of Favolaschia claudopus CIRM-BRFM 2984 isolated from oak limbs.</title>
        <authorList>
            <person name="Navarro D."/>
            <person name="Drula E."/>
            <person name="Chaduli D."/>
            <person name="Cazenave R."/>
            <person name="Ahrendt S."/>
            <person name="Wang J."/>
            <person name="Lipzen A."/>
            <person name="Daum C."/>
            <person name="Barry K."/>
            <person name="Grigoriev I.V."/>
            <person name="Favel A."/>
            <person name="Rosso M.N."/>
            <person name="Martin F."/>
        </authorList>
    </citation>
    <scope>NUCLEOTIDE SEQUENCE [LARGE SCALE GENOMIC DNA]</scope>
    <source>
        <strain evidence="1 2">CIRM-BRFM 2984</strain>
    </source>
</reference>
<dbReference type="EMBL" id="JAWWNJ010000069">
    <property type="protein sequence ID" value="KAK7007948.1"/>
    <property type="molecule type" value="Genomic_DNA"/>
</dbReference>